<accession>A0A382VBP6</accession>
<dbReference type="GO" id="GO:0008654">
    <property type="term" value="P:phospholipid biosynthetic process"/>
    <property type="evidence" value="ECO:0007669"/>
    <property type="project" value="InterPro"/>
</dbReference>
<sequence>VRTILDVGKTKPAGWYAEKFLRPFSMPLIMLCIRMKWSANIVTLVHMIVGVVAGVFIAIGQIWTLLLGAILWQVWFLLDLVDGEIARYYKSQNVTGIYL</sequence>
<feature type="non-terminal residue" evidence="2">
    <location>
        <position position="99"/>
    </location>
</feature>
<gene>
    <name evidence="2" type="ORF">METZ01_LOCUS396820</name>
</gene>
<dbReference type="AlphaFoldDB" id="A0A382VBP6"/>
<protein>
    <submittedName>
        <fullName evidence="2">Uncharacterized protein</fullName>
    </submittedName>
</protein>
<proteinExistence type="predicted"/>
<evidence type="ECO:0000313" key="2">
    <source>
        <dbReference type="EMBL" id="SVD43966.1"/>
    </source>
</evidence>
<feature type="non-terminal residue" evidence="2">
    <location>
        <position position="1"/>
    </location>
</feature>
<name>A0A382VBP6_9ZZZZ</name>
<keyword evidence="1" id="KW-0472">Membrane</keyword>
<dbReference type="GO" id="GO:0016020">
    <property type="term" value="C:membrane"/>
    <property type="evidence" value="ECO:0007669"/>
    <property type="project" value="InterPro"/>
</dbReference>
<dbReference type="GO" id="GO:0016780">
    <property type="term" value="F:phosphotransferase activity, for other substituted phosphate groups"/>
    <property type="evidence" value="ECO:0007669"/>
    <property type="project" value="InterPro"/>
</dbReference>
<dbReference type="InterPro" id="IPR043130">
    <property type="entry name" value="CDP-OH_PTrfase_TM_dom"/>
</dbReference>
<dbReference type="InterPro" id="IPR000462">
    <property type="entry name" value="CDP-OH_P_trans"/>
</dbReference>
<dbReference type="Gene3D" id="1.20.120.1760">
    <property type="match status" value="1"/>
</dbReference>
<reference evidence="2" key="1">
    <citation type="submission" date="2018-05" db="EMBL/GenBank/DDBJ databases">
        <authorList>
            <person name="Lanie J.A."/>
            <person name="Ng W.-L."/>
            <person name="Kazmierczak K.M."/>
            <person name="Andrzejewski T.M."/>
            <person name="Davidsen T.M."/>
            <person name="Wayne K.J."/>
            <person name="Tettelin H."/>
            <person name="Glass J.I."/>
            <person name="Rusch D."/>
            <person name="Podicherti R."/>
            <person name="Tsui H.-C.T."/>
            <person name="Winkler M.E."/>
        </authorList>
    </citation>
    <scope>NUCLEOTIDE SEQUENCE</scope>
</reference>
<evidence type="ECO:0000256" key="1">
    <source>
        <dbReference type="SAM" id="Phobius"/>
    </source>
</evidence>
<dbReference type="EMBL" id="UINC01150755">
    <property type="protein sequence ID" value="SVD43966.1"/>
    <property type="molecule type" value="Genomic_DNA"/>
</dbReference>
<keyword evidence="1" id="KW-0812">Transmembrane</keyword>
<dbReference type="Pfam" id="PF01066">
    <property type="entry name" value="CDP-OH_P_transf"/>
    <property type="match status" value="1"/>
</dbReference>
<feature type="transmembrane region" description="Helical" evidence="1">
    <location>
        <begin position="37"/>
        <end position="56"/>
    </location>
</feature>
<organism evidence="2">
    <name type="scientific">marine metagenome</name>
    <dbReference type="NCBI Taxonomy" id="408172"/>
    <lineage>
        <taxon>unclassified sequences</taxon>
        <taxon>metagenomes</taxon>
        <taxon>ecological metagenomes</taxon>
    </lineage>
</organism>
<keyword evidence="1" id="KW-1133">Transmembrane helix</keyword>